<dbReference type="Proteomes" id="UP000225379">
    <property type="component" value="Unassembled WGS sequence"/>
</dbReference>
<accession>A0A2B8BGC7</accession>
<evidence type="ECO:0000313" key="2">
    <source>
        <dbReference type="Proteomes" id="UP000225379"/>
    </source>
</evidence>
<name>A0A2B8BGC7_9PROT</name>
<dbReference type="AlphaFoldDB" id="A0A2B8BGC7"/>
<dbReference type="RefSeq" id="WP_098737285.1">
    <property type="nucleotide sequence ID" value="NZ_PDKW01000041.1"/>
</dbReference>
<reference evidence="2" key="1">
    <citation type="submission" date="2017-10" db="EMBL/GenBank/DDBJ databases">
        <authorList>
            <person name="Kravchenko I.K."/>
            <person name="Grouzdev D.S."/>
        </authorList>
    </citation>
    <scope>NUCLEOTIDE SEQUENCE [LARGE SCALE GENOMIC DNA]</scope>
    <source>
        <strain evidence="2">B2</strain>
    </source>
</reference>
<sequence length="68" mass="6946">MTSYDVESAKFAAKFAVARIVVGAIVFAAIAAVSHMNPSAVLAADEARAAVALEMVKTMPVTVADAAH</sequence>
<proteinExistence type="predicted"/>
<comment type="caution">
    <text evidence="1">The sequence shown here is derived from an EMBL/GenBank/DDBJ whole genome shotgun (WGS) entry which is preliminary data.</text>
</comment>
<gene>
    <name evidence="1" type="ORF">CRT60_15155</name>
</gene>
<keyword evidence="2" id="KW-1185">Reference proteome</keyword>
<evidence type="ECO:0000313" key="1">
    <source>
        <dbReference type="EMBL" id="PGH56287.1"/>
    </source>
</evidence>
<organism evidence="1 2">
    <name type="scientific">Azospirillum palustre</name>
    <dbReference type="NCBI Taxonomy" id="2044885"/>
    <lineage>
        <taxon>Bacteria</taxon>
        <taxon>Pseudomonadati</taxon>
        <taxon>Pseudomonadota</taxon>
        <taxon>Alphaproteobacteria</taxon>
        <taxon>Rhodospirillales</taxon>
        <taxon>Azospirillaceae</taxon>
        <taxon>Azospirillum</taxon>
    </lineage>
</organism>
<protein>
    <submittedName>
        <fullName evidence="1">Uncharacterized protein</fullName>
    </submittedName>
</protein>
<dbReference type="EMBL" id="PDKW01000041">
    <property type="protein sequence ID" value="PGH56287.1"/>
    <property type="molecule type" value="Genomic_DNA"/>
</dbReference>